<reference evidence="2" key="2">
    <citation type="submission" date="2013-12" db="EMBL/GenBank/DDBJ databases">
        <authorList>
            <person name="Yu Y."/>
            <person name="Lee S."/>
            <person name="de Baynast K."/>
            <person name="Wissotski M."/>
            <person name="Liu L."/>
            <person name="Talag J."/>
            <person name="Goicoechea J."/>
            <person name="Angelova A."/>
            <person name="Jetty R."/>
            <person name="Kudrna D."/>
            <person name="Golser W."/>
            <person name="Rivera L."/>
            <person name="Zhang J."/>
            <person name="Wing R."/>
        </authorList>
    </citation>
    <scope>NUCLEOTIDE SEQUENCE</scope>
</reference>
<reference evidence="1 2" key="1">
    <citation type="submission" date="2012-08" db="EMBL/GenBank/DDBJ databases">
        <title>Oryza genome evolution.</title>
        <authorList>
            <person name="Wing R.A."/>
        </authorList>
    </citation>
    <scope>NUCLEOTIDE SEQUENCE</scope>
</reference>
<evidence type="ECO:0000313" key="2">
    <source>
        <dbReference type="Proteomes" id="UP000032180"/>
    </source>
</evidence>
<keyword evidence="2" id="KW-1185">Reference proteome</keyword>
<protein>
    <submittedName>
        <fullName evidence="1">Uncharacterized protein</fullName>
    </submittedName>
</protein>
<organism evidence="1 2">
    <name type="scientific">Leersia perrieri</name>
    <dbReference type="NCBI Taxonomy" id="77586"/>
    <lineage>
        <taxon>Eukaryota</taxon>
        <taxon>Viridiplantae</taxon>
        <taxon>Streptophyta</taxon>
        <taxon>Embryophyta</taxon>
        <taxon>Tracheophyta</taxon>
        <taxon>Spermatophyta</taxon>
        <taxon>Magnoliopsida</taxon>
        <taxon>Liliopsida</taxon>
        <taxon>Poales</taxon>
        <taxon>Poaceae</taxon>
        <taxon>BOP clade</taxon>
        <taxon>Oryzoideae</taxon>
        <taxon>Oryzeae</taxon>
        <taxon>Oryzinae</taxon>
        <taxon>Leersia</taxon>
    </lineage>
</organism>
<sequence>MAFHQRTASLPSRLHSIESNVEEELQSLRSCISAPSVTIGRMHNGLRRLGRLGAFMCLPSNQVGLSLPSNQNGHA</sequence>
<dbReference type="AlphaFoldDB" id="A0A0D9XPB4"/>
<dbReference type="EnsemblPlants" id="LPERR11G03340.1">
    <property type="protein sequence ID" value="LPERR11G03340.1"/>
    <property type="gene ID" value="LPERR11G03340"/>
</dbReference>
<dbReference type="PANTHER" id="PTHR33070">
    <property type="entry name" value="OS06G0725500 PROTEIN"/>
    <property type="match status" value="1"/>
</dbReference>
<evidence type="ECO:0000313" key="1">
    <source>
        <dbReference type="EnsemblPlants" id="LPERR11G03340.1"/>
    </source>
</evidence>
<dbReference type="HOGENOM" id="CLU_017798_5_2_1"/>
<reference evidence="1" key="3">
    <citation type="submission" date="2015-04" db="UniProtKB">
        <authorList>
            <consortium name="EnsemblPlants"/>
        </authorList>
    </citation>
    <scope>IDENTIFICATION</scope>
</reference>
<proteinExistence type="predicted"/>
<dbReference type="PANTHER" id="PTHR33070:SF120">
    <property type="entry name" value="EXPRESSED PROTEIN"/>
    <property type="match status" value="1"/>
</dbReference>
<accession>A0A0D9XPB4</accession>
<dbReference type="Proteomes" id="UP000032180">
    <property type="component" value="Chromosome 11"/>
</dbReference>
<dbReference type="Gramene" id="LPERR11G03340.1">
    <property type="protein sequence ID" value="LPERR11G03340.1"/>
    <property type="gene ID" value="LPERR11G03340"/>
</dbReference>
<name>A0A0D9XPB4_9ORYZ</name>